<dbReference type="Proteomes" id="UP000054538">
    <property type="component" value="Unassembled WGS sequence"/>
</dbReference>
<name>A0A0D0E7N8_9AGAM</name>
<accession>A0A0D0E7N8</accession>
<dbReference type="InParanoid" id="A0A0D0E7N8"/>
<sequence length="71" mass="7586">MTLNAPKPSHSTPPPQFSFSEIPQKARYTHTNTSLGPLDSPDCAGHTMVLKSCSSSHSLTFLHVCLGSLSC</sequence>
<reference evidence="2 3" key="1">
    <citation type="submission" date="2014-04" db="EMBL/GenBank/DDBJ databases">
        <authorList>
            <consortium name="DOE Joint Genome Institute"/>
            <person name="Kuo A."/>
            <person name="Kohler A."/>
            <person name="Jargeat P."/>
            <person name="Nagy L.G."/>
            <person name="Floudas D."/>
            <person name="Copeland A."/>
            <person name="Barry K.W."/>
            <person name="Cichocki N."/>
            <person name="Veneault-Fourrey C."/>
            <person name="LaButti K."/>
            <person name="Lindquist E.A."/>
            <person name="Lipzen A."/>
            <person name="Lundell T."/>
            <person name="Morin E."/>
            <person name="Murat C."/>
            <person name="Sun H."/>
            <person name="Tunlid A."/>
            <person name="Henrissat B."/>
            <person name="Grigoriev I.V."/>
            <person name="Hibbett D.S."/>
            <person name="Martin F."/>
            <person name="Nordberg H.P."/>
            <person name="Cantor M.N."/>
            <person name="Hua S.X."/>
        </authorList>
    </citation>
    <scope>NUCLEOTIDE SEQUENCE [LARGE SCALE GENOMIC DNA]</scope>
    <source>
        <strain evidence="2 3">Ve08.2h10</strain>
    </source>
</reference>
<gene>
    <name evidence="2" type="ORF">PAXRUDRAFT_784428</name>
</gene>
<feature type="region of interest" description="Disordered" evidence="1">
    <location>
        <begin position="1"/>
        <end position="20"/>
    </location>
</feature>
<reference evidence="3" key="2">
    <citation type="submission" date="2015-01" db="EMBL/GenBank/DDBJ databases">
        <title>Evolutionary Origins and Diversification of the Mycorrhizal Mutualists.</title>
        <authorList>
            <consortium name="DOE Joint Genome Institute"/>
            <consortium name="Mycorrhizal Genomics Consortium"/>
            <person name="Kohler A."/>
            <person name="Kuo A."/>
            <person name="Nagy L.G."/>
            <person name="Floudas D."/>
            <person name="Copeland A."/>
            <person name="Barry K.W."/>
            <person name="Cichocki N."/>
            <person name="Veneault-Fourrey C."/>
            <person name="LaButti K."/>
            <person name="Lindquist E.A."/>
            <person name="Lipzen A."/>
            <person name="Lundell T."/>
            <person name="Morin E."/>
            <person name="Murat C."/>
            <person name="Riley R."/>
            <person name="Ohm R."/>
            <person name="Sun H."/>
            <person name="Tunlid A."/>
            <person name="Henrissat B."/>
            <person name="Grigoriev I.V."/>
            <person name="Hibbett D.S."/>
            <person name="Martin F."/>
        </authorList>
    </citation>
    <scope>NUCLEOTIDE SEQUENCE [LARGE SCALE GENOMIC DNA]</scope>
    <source>
        <strain evidence="3">Ve08.2h10</strain>
    </source>
</reference>
<dbReference type="HOGENOM" id="CLU_2740786_0_0_1"/>
<organism evidence="2 3">
    <name type="scientific">Paxillus rubicundulus Ve08.2h10</name>
    <dbReference type="NCBI Taxonomy" id="930991"/>
    <lineage>
        <taxon>Eukaryota</taxon>
        <taxon>Fungi</taxon>
        <taxon>Dikarya</taxon>
        <taxon>Basidiomycota</taxon>
        <taxon>Agaricomycotina</taxon>
        <taxon>Agaricomycetes</taxon>
        <taxon>Agaricomycetidae</taxon>
        <taxon>Boletales</taxon>
        <taxon>Paxilineae</taxon>
        <taxon>Paxillaceae</taxon>
        <taxon>Paxillus</taxon>
    </lineage>
</organism>
<evidence type="ECO:0000256" key="1">
    <source>
        <dbReference type="SAM" id="MobiDB-lite"/>
    </source>
</evidence>
<evidence type="ECO:0000313" key="2">
    <source>
        <dbReference type="EMBL" id="KIK94195.1"/>
    </source>
</evidence>
<dbReference type="OrthoDB" id="10627566at2759"/>
<dbReference type="AlphaFoldDB" id="A0A0D0E7N8"/>
<keyword evidence="3" id="KW-1185">Reference proteome</keyword>
<dbReference type="EMBL" id="KN825124">
    <property type="protein sequence ID" value="KIK94195.1"/>
    <property type="molecule type" value="Genomic_DNA"/>
</dbReference>
<proteinExistence type="predicted"/>
<evidence type="ECO:0000313" key="3">
    <source>
        <dbReference type="Proteomes" id="UP000054538"/>
    </source>
</evidence>
<protein>
    <submittedName>
        <fullName evidence="2">Uncharacterized protein</fullName>
    </submittedName>
</protein>